<evidence type="ECO:0000256" key="2">
    <source>
        <dbReference type="SAM" id="Phobius"/>
    </source>
</evidence>
<keyword evidence="6" id="KW-1185">Reference proteome</keyword>
<dbReference type="EMBL" id="JAGGLR010000014">
    <property type="protein sequence ID" value="MBP2064116.1"/>
    <property type="molecule type" value="Genomic_DNA"/>
</dbReference>
<dbReference type="RefSeq" id="WP_044580049.1">
    <property type="nucleotide sequence ID" value="NZ_BAABDR010000029.1"/>
</dbReference>
<feature type="domain" description="DUF4142" evidence="3">
    <location>
        <begin position="54"/>
        <end position="188"/>
    </location>
</feature>
<name>A0A061A333_9ACTN</name>
<feature type="compositionally biased region" description="Low complexity" evidence="1">
    <location>
        <begin position="250"/>
        <end position="272"/>
    </location>
</feature>
<accession>A0A061A333</accession>
<reference evidence="5 6" key="2">
    <citation type="submission" date="2021-03" db="EMBL/GenBank/DDBJ databases">
        <title>Genomic Encyclopedia of Type Strains, Phase IV (KMG-IV): sequencing the most valuable type-strain genomes for metagenomic binning, comparative biology and taxonomic classification.</title>
        <authorList>
            <person name="Goeker M."/>
        </authorList>
    </citation>
    <scope>NUCLEOTIDE SEQUENCE [LARGE SCALE GENOMIC DNA]</scope>
    <source>
        <strain evidence="5 6">DSM 41954</strain>
    </source>
</reference>
<gene>
    <name evidence="5" type="ORF">J2Z30_005139</name>
    <name evidence="4" type="ORF">SIRAN9245</name>
</gene>
<protein>
    <submittedName>
        <fullName evidence="5">Outer membrane protein</fullName>
    </submittedName>
    <submittedName>
        <fullName evidence="4">Secreted protein</fullName>
    </submittedName>
</protein>
<dbReference type="InterPro" id="IPR025419">
    <property type="entry name" value="DUF4142"/>
</dbReference>
<dbReference type="GeneID" id="32466101"/>
<keyword evidence="2" id="KW-0812">Transmembrane</keyword>
<feature type="transmembrane region" description="Helical" evidence="2">
    <location>
        <begin position="12"/>
        <end position="32"/>
    </location>
</feature>
<feature type="region of interest" description="Disordered" evidence="1">
    <location>
        <begin position="203"/>
        <end position="272"/>
    </location>
</feature>
<evidence type="ECO:0000313" key="5">
    <source>
        <dbReference type="EMBL" id="MBP2064116.1"/>
    </source>
</evidence>
<dbReference type="HOGENOM" id="CLU_079636_0_1_11"/>
<proteinExistence type="predicted"/>
<keyword evidence="2" id="KW-1133">Transmembrane helix</keyword>
<evidence type="ECO:0000259" key="3">
    <source>
        <dbReference type="Pfam" id="PF13628"/>
    </source>
</evidence>
<evidence type="ECO:0000256" key="1">
    <source>
        <dbReference type="SAM" id="MobiDB-lite"/>
    </source>
</evidence>
<evidence type="ECO:0000313" key="4">
    <source>
        <dbReference type="EMBL" id="CDR17142.1"/>
    </source>
</evidence>
<reference evidence="4" key="1">
    <citation type="submission" date="2014-05" db="EMBL/GenBank/DDBJ databases">
        <authorList>
            <person name="Horn Fabian"/>
        </authorList>
    </citation>
    <scope>NUCLEOTIDE SEQUENCE</scope>
</reference>
<dbReference type="AlphaFoldDB" id="A0A061A333"/>
<evidence type="ECO:0000313" key="6">
    <source>
        <dbReference type="Proteomes" id="UP000756710"/>
    </source>
</evidence>
<sequence>MRSRYFVTGTSLLIGSVVVTLGVIMSPMLTGVQQTNQTNLAKTSATQYGPLTGADRDFVVKVRLAGLWEYPVGELAIKKGTTAAVKTAGEHLVVGHAQLDDASRDIAPKLGITLPNKPTPQQQGFLDTLTAATGKNFDGQMAQILRITHGQIFSSIAKIRATSKNTLVRQLATQANNTVLDHITQMENTGMVDYERLPAQITATPTQGPNFTKPVLPKPGEPMVVLKKPASLEGKGEPPTASPPAPVDDAPGSSASPTTPGATSSPSAPAVP</sequence>
<organism evidence="4">
    <name type="scientific">Streptomyces iranensis</name>
    <dbReference type="NCBI Taxonomy" id="576784"/>
    <lineage>
        <taxon>Bacteria</taxon>
        <taxon>Bacillati</taxon>
        <taxon>Actinomycetota</taxon>
        <taxon>Actinomycetes</taxon>
        <taxon>Kitasatosporales</taxon>
        <taxon>Streptomycetaceae</taxon>
        <taxon>Streptomyces</taxon>
        <taxon>Streptomyces violaceusniger group</taxon>
    </lineage>
</organism>
<keyword evidence="2" id="KW-0472">Membrane</keyword>
<dbReference type="EMBL" id="LK022848">
    <property type="protein sequence ID" value="CDR17142.1"/>
    <property type="molecule type" value="Genomic_DNA"/>
</dbReference>
<dbReference type="Pfam" id="PF13628">
    <property type="entry name" value="DUF4142"/>
    <property type="match status" value="1"/>
</dbReference>
<dbReference type="Proteomes" id="UP000756710">
    <property type="component" value="Unassembled WGS sequence"/>
</dbReference>